<organism evidence="1 2">
    <name type="scientific">Streptomyces uncialis</name>
    <dbReference type="NCBI Taxonomy" id="1048205"/>
    <lineage>
        <taxon>Bacteria</taxon>
        <taxon>Bacillati</taxon>
        <taxon>Actinomycetota</taxon>
        <taxon>Actinomycetes</taxon>
        <taxon>Kitasatosporales</taxon>
        <taxon>Streptomycetaceae</taxon>
        <taxon>Streptomyces</taxon>
    </lineage>
</organism>
<protein>
    <submittedName>
        <fullName evidence="1">Uncharacterized protein</fullName>
    </submittedName>
</protein>
<dbReference type="AlphaFoldDB" id="A0A1Q4VBH9"/>
<sequence length="198" mass="20641">MTQAAAVRPGIGAGPVVADICVRGGLGFVLLLHRRRDGQAAEELYFSTRRDDGSWTAADHLSGGVLGIDPTDGRDVAGVLRGRPLAPFGESETELFTGRPQADEGCERLCFHEVLVGQEVGLLDVERASSGPDAEPSRFRKTPTCGVALFALLPGERLIVRPIVDNGGAPGAPGQAYELTCSDDGPGAGPELRPADLG</sequence>
<name>A0A1Q4VBH9_9ACTN</name>
<evidence type="ECO:0000313" key="2">
    <source>
        <dbReference type="Proteomes" id="UP000186455"/>
    </source>
</evidence>
<dbReference type="Proteomes" id="UP000186455">
    <property type="component" value="Unassembled WGS sequence"/>
</dbReference>
<gene>
    <name evidence="1" type="ORF">AB852_09405</name>
</gene>
<reference evidence="1 2" key="1">
    <citation type="submission" date="2015-06" db="EMBL/GenBank/DDBJ databases">
        <title>Cloning and characterization of the uncialamcin biosynthetic gene cluster.</title>
        <authorList>
            <person name="Yan X."/>
            <person name="Huang T."/>
            <person name="Ge H."/>
            <person name="Shen B."/>
        </authorList>
    </citation>
    <scope>NUCLEOTIDE SEQUENCE [LARGE SCALE GENOMIC DNA]</scope>
    <source>
        <strain evidence="1 2">DCA2648</strain>
    </source>
</reference>
<evidence type="ECO:0000313" key="1">
    <source>
        <dbReference type="EMBL" id="OKH95177.1"/>
    </source>
</evidence>
<dbReference type="EMBL" id="LFBV01000002">
    <property type="protein sequence ID" value="OKH95177.1"/>
    <property type="molecule type" value="Genomic_DNA"/>
</dbReference>
<proteinExistence type="predicted"/>
<accession>A0A1Q4VBH9</accession>
<keyword evidence="2" id="KW-1185">Reference proteome</keyword>
<comment type="caution">
    <text evidence="1">The sequence shown here is derived from an EMBL/GenBank/DDBJ whole genome shotgun (WGS) entry which is preliminary data.</text>
</comment>